<name>A0ABR1B2U6_POLSC</name>
<evidence type="ECO:0000313" key="2">
    <source>
        <dbReference type="Proteomes" id="UP001359485"/>
    </source>
</evidence>
<comment type="caution">
    <text evidence="1">The sequence shown here is derived from an EMBL/GenBank/DDBJ whole genome shotgun (WGS) entry which is preliminary data.</text>
</comment>
<gene>
    <name evidence="1" type="ORF">RUM44_004310</name>
</gene>
<reference evidence="1 2" key="1">
    <citation type="submission" date="2023-09" db="EMBL/GenBank/DDBJ databases">
        <title>Genomes of two closely related lineages of the louse Polyplax serrata with different host specificities.</title>
        <authorList>
            <person name="Martinu J."/>
            <person name="Tarabai H."/>
            <person name="Stefka J."/>
            <person name="Hypsa V."/>
        </authorList>
    </citation>
    <scope>NUCLEOTIDE SEQUENCE [LARGE SCALE GENOMIC DNA]</scope>
    <source>
        <strain evidence="1">98ZLc_SE</strain>
    </source>
</reference>
<dbReference type="Proteomes" id="UP001359485">
    <property type="component" value="Unassembled WGS sequence"/>
</dbReference>
<keyword evidence="2" id="KW-1185">Reference proteome</keyword>
<sequence length="76" mass="7897">MIDGYGLRKSSPLSRGPLALFPADFLIKLHENLSGEISAGYGIVSVCGSGRGAVATPYPDLLRTITNASPGGHLQN</sequence>
<organism evidence="1 2">
    <name type="scientific">Polyplax serrata</name>
    <name type="common">Common mouse louse</name>
    <dbReference type="NCBI Taxonomy" id="468196"/>
    <lineage>
        <taxon>Eukaryota</taxon>
        <taxon>Metazoa</taxon>
        <taxon>Ecdysozoa</taxon>
        <taxon>Arthropoda</taxon>
        <taxon>Hexapoda</taxon>
        <taxon>Insecta</taxon>
        <taxon>Pterygota</taxon>
        <taxon>Neoptera</taxon>
        <taxon>Paraneoptera</taxon>
        <taxon>Psocodea</taxon>
        <taxon>Troctomorpha</taxon>
        <taxon>Phthiraptera</taxon>
        <taxon>Anoplura</taxon>
        <taxon>Polyplacidae</taxon>
        <taxon>Polyplax</taxon>
    </lineage>
</organism>
<protein>
    <submittedName>
        <fullName evidence="1">Uncharacterized protein</fullName>
    </submittedName>
</protein>
<dbReference type="EMBL" id="JAWJWF010000004">
    <property type="protein sequence ID" value="KAK6633703.1"/>
    <property type="molecule type" value="Genomic_DNA"/>
</dbReference>
<proteinExistence type="predicted"/>
<accession>A0ABR1B2U6</accession>
<evidence type="ECO:0000313" key="1">
    <source>
        <dbReference type="EMBL" id="KAK6633703.1"/>
    </source>
</evidence>